<name>A0A3N0YWA4_ANAGA</name>
<proteinExistence type="predicted"/>
<dbReference type="Proteomes" id="UP000281406">
    <property type="component" value="Unassembled WGS sequence"/>
</dbReference>
<organism evidence="1 2">
    <name type="scientific">Anabarilius grahami</name>
    <name type="common">Kanglang fish</name>
    <name type="synonym">Barilius grahami</name>
    <dbReference type="NCBI Taxonomy" id="495550"/>
    <lineage>
        <taxon>Eukaryota</taxon>
        <taxon>Metazoa</taxon>
        <taxon>Chordata</taxon>
        <taxon>Craniata</taxon>
        <taxon>Vertebrata</taxon>
        <taxon>Euteleostomi</taxon>
        <taxon>Actinopterygii</taxon>
        <taxon>Neopterygii</taxon>
        <taxon>Teleostei</taxon>
        <taxon>Ostariophysi</taxon>
        <taxon>Cypriniformes</taxon>
        <taxon>Xenocyprididae</taxon>
        <taxon>Xenocypridinae</taxon>
        <taxon>Xenocypridinae incertae sedis</taxon>
        <taxon>Anabarilius</taxon>
    </lineage>
</organism>
<evidence type="ECO:0000313" key="1">
    <source>
        <dbReference type="EMBL" id="ROL50008.1"/>
    </source>
</evidence>
<comment type="caution">
    <text evidence="1">The sequence shown here is derived from an EMBL/GenBank/DDBJ whole genome shotgun (WGS) entry which is preliminary data.</text>
</comment>
<protein>
    <submittedName>
        <fullName evidence="1">Uncharacterized protein</fullName>
    </submittedName>
</protein>
<keyword evidence="2" id="KW-1185">Reference proteome</keyword>
<sequence>MVCRRCCCHREDKRSENGEQQVVYWLLTFSATCPITANSSSYVGMAMRAQISHFQRPDQPSAALPPGWEPIEHCLLNQRMQEK</sequence>
<gene>
    <name evidence="1" type="ORF">DPX16_5767</name>
</gene>
<reference evidence="1 2" key="1">
    <citation type="submission" date="2018-10" db="EMBL/GenBank/DDBJ databases">
        <title>Genome assembly for a Yunnan-Guizhou Plateau 3E fish, Anabarilius grahami (Regan), and its evolutionary and genetic applications.</title>
        <authorList>
            <person name="Jiang W."/>
        </authorList>
    </citation>
    <scope>NUCLEOTIDE SEQUENCE [LARGE SCALE GENOMIC DNA]</scope>
    <source>
        <strain evidence="1">AG-KIZ</strain>
        <tissue evidence="1">Muscle</tissue>
    </source>
</reference>
<dbReference type="EMBL" id="RJVU01023003">
    <property type="protein sequence ID" value="ROL50008.1"/>
    <property type="molecule type" value="Genomic_DNA"/>
</dbReference>
<evidence type="ECO:0000313" key="2">
    <source>
        <dbReference type="Proteomes" id="UP000281406"/>
    </source>
</evidence>
<accession>A0A3N0YWA4</accession>
<dbReference type="AlphaFoldDB" id="A0A3N0YWA4"/>